<name>A0A239LA15_EKHLU</name>
<evidence type="ECO:0000256" key="1">
    <source>
        <dbReference type="SAM" id="MobiDB-lite"/>
    </source>
</evidence>
<dbReference type="Proteomes" id="UP000198393">
    <property type="component" value="Unassembled WGS sequence"/>
</dbReference>
<keyword evidence="4" id="KW-1185">Reference proteome</keyword>
<proteinExistence type="predicted"/>
<dbReference type="AlphaFoldDB" id="A0A239LA15"/>
<protein>
    <submittedName>
        <fullName evidence="3">Uncharacterized protein</fullName>
    </submittedName>
</protein>
<dbReference type="RefSeq" id="WP_089357742.1">
    <property type="nucleotide sequence ID" value="NZ_FZPD01000005.1"/>
</dbReference>
<feature type="region of interest" description="Disordered" evidence="1">
    <location>
        <begin position="25"/>
        <end position="48"/>
    </location>
</feature>
<keyword evidence="2" id="KW-0732">Signal</keyword>
<reference evidence="3 4" key="1">
    <citation type="submission" date="2017-06" db="EMBL/GenBank/DDBJ databases">
        <authorList>
            <person name="Kim H.J."/>
            <person name="Triplett B.A."/>
        </authorList>
    </citation>
    <scope>NUCLEOTIDE SEQUENCE [LARGE SCALE GENOMIC DNA]</scope>
    <source>
        <strain evidence="3 4">DSM 19307</strain>
    </source>
</reference>
<gene>
    <name evidence="3" type="ORF">SAMN05421640_3059</name>
</gene>
<feature type="chain" id="PRO_5012918524" evidence="2">
    <location>
        <begin position="21"/>
        <end position="168"/>
    </location>
</feature>
<feature type="signal peptide" evidence="2">
    <location>
        <begin position="1"/>
        <end position="20"/>
    </location>
</feature>
<evidence type="ECO:0000313" key="3">
    <source>
        <dbReference type="EMBL" id="SNT26822.1"/>
    </source>
</evidence>
<organism evidence="3 4">
    <name type="scientific">Ekhidna lutea</name>
    <dbReference type="NCBI Taxonomy" id="447679"/>
    <lineage>
        <taxon>Bacteria</taxon>
        <taxon>Pseudomonadati</taxon>
        <taxon>Bacteroidota</taxon>
        <taxon>Cytophagia</taxon>
        <taxon>Cytophagales</taxon>
        <taxon>Reichenbachiellaceae</taxon>
        <taxon>Ekhidna</taxon>
    </lineage>
</organism>
<evidence type="ECO:0000313" key="4">
    <source>
        <dbReference type="Proteomes" id="UP000198393"/>
    </source>
</evidence>
<dbReference type="EMBL" id="FZPD01000005">
    <property type="protein sequence ID" value="SNT26822.1"/>
    <property type="molecule type" value="Genomic_DNA"/>
</dbReference>
<sequence>MKSSSIYLIVFLLSVFFASAQDQRNSEINSPGEKPEARTESSSSESLKEQCISLESKIERRKETIQSFYFIEKEVFVGYGEGSQVMTQAIKKHIYKAGQTLIDYRQAQINALDDNNYTDKVDLLREIDRVHDQLIHFSKQEKTRTIEKKLRKLKTQDEIAPVFFLEEE</sequence>
<evidence type="ECO:0000256" key="2">
    <source>
        <dbReference type="SAM" id="SignalP"/>
    </source>
</evidence>
<accession>A0A239LA15</accession>